<proteinExistence type="predicted"/>
<comment type="caution">
    <text evidence="2">The sequence shown here is derived from an EMBL/GenBank/DDBJ whole genome shotgun (WGS) entry which is preliminary data.</text>
</comment>
<feature type="non-terminal residue" evidence="2">
    <location>
        <position position="1"/>
    </location>
</feature>
<dbReference type="InterPro" id="IPR042213">
    <property type="entry name" value="NBD_C_sf"/>
</dbReference>
<name>A0ABS7C737_9BACL</name>
<feature type="domain" description="Four-carbon acid sugar kinase nucleotide binding" evidence="1">
    <location>
        <begin position="2"/>
        <end position="117"/>
    </location>
</feature>
<gene>
    <name evidence="2" type="ORF">K0U00_22045</name>
</gene>
<accession>A0ABS7C737</accession>
<dbReference type="InterPro" id="IPR031475">
    <property type="entry name" value="NBD_C"/>
</dbReference>
<dbReference type="Proteomes" id="UP001519887">
    <property type="component" value="Unassembled WGS sequence"/>
</dbReference>
<keyword evidence="3" id="KW-1185">Reference proteome</keyword>
<sequence length="130" mass="13782">LISEANQRLAQGQNVAVYSSRKLVAAGNKAENLKISQAVSAALVEIVRSLQVIPKFIIAKGGITASDVATKGLNIRKARVLGQVSAGVPVWLTGEEAKFSGVPYIVFPGNVGDDRTLLETVRKIDGQLIE</sequence>
<evidence type="ECO:0000313" key="2">
    <source>
        <dbReference type="EMBL" id="MBW7456724.1"/>
    </source>
</evidence>
<dbReference type="SUPFAM" id="SSF142764">
    <property type="entry name" value="YgbK-like"/>
    <property type="match status" value="1"/>
</dbReference>
<dbReference type="Gene3D" id="3.40.980.20">
    <property type="entry name" value="Four-carbon acid sugar kinase, nucleotide binding domain"/>
    <property type="match status" value="1"/>
</dbReference>
<evidence type="ECO:0000313" key="3">
    <source>
        <dbReference type="Proteomes" id="UP001519887"/>
    </source>
</evidence>
<protein>
    <recommendedName>
        <fullName evidence="1">Four-carbon acid sugar kinase nucleotide binding domain-containing protein</fullName>
    </recommendedName>
</protein>
<evidence type="ECO:0000259" key="1">
    <source>
        <dbReference type="Pfam" id="PF17042"/>
    </source>
</evidence>
<reference evidence="2 3" key="1">
    <citation type="submission" date="2021-07" db="EMBL/GenBank/DDBJ databases">
        <title>Paenibacillus radiodurans sp. nov., isolated from the southeastern edge of Tengger Desert.</title>
        <authorList>
            <person name="Zhang G."/>
        </authorList>
    </citation>
    <scope>NUCLEOTIDE SEQUENCE [LARGE SCALE GENOMIC DNA]</scope>
    <source>
        <strain evidence="2 3">CCM 7311</strain>
    </source>
</reference>
<dbReference type="Pfam" id="PF17042">
    <property type="entry name" value="NBD_C"/>
    <property type="match status" value="1"/>
</dbReference>
<dbReference type="EMBL" id="JAHZIK010000649">
    <property type="protein sequence ID" value="MBW7456724.1"/>
    <property type="molecule type" value="Genomic_DNA"/>
</dbReference>
<organism evidence="2 3">
    <name type="scientific">Paenibacillus sepulcri</name>
    <dbReference type="NCBI Taxonomy" id="359917"/>
    <lineage>
        <taxon>Bacteria</taxon>
        <taxon>Bacillati</taxon>
        <taxon>Bacillota</taxon>
        <taxon>Bacilli</taxon>
        <taxon>Bacillales</taxon>
        <taxon>Paenibacillaceae</taxon>
        <taxon>Paenibacillus</taxon>
    </lineage>
</organism>